<dbReference type="GO" id="GO:0006508">
    <property type="term" value="P:proteolysis"/>
    <property type="evidence" value="ECO:0007669"/>
    <property type="project" value="UniProtKB-KW"/>
</dbReference>
<evidence type="ECO:0000313" key="11">
    <source>
        <dbReference type="Proteomes" id="UP000014975"/>
    </source>
</evidence>
<dbReference type="GO" id="GO:0004177">
    <property type="term" value="F:aminopeptidase activity"/>
    <property type="evidence" value="ECO:0007669"/>
    <property type="project" value="UniProtKB-KW"/>
</dbReference>
<evidence type="ECO:0000256" key="3">
    <source>
        <dbReference type="ARBA" id="ARBA00001947"/>
    </source>
</evidence>
<evidence type="ECO:0000256" key="4">
    <source>
        <dbReference type="ARBA" id="ARBA00008236"/>
    </source>
</evidence>
<protein>
    <submittedName>
        <fullName evidence="10">Peptidase M29 aminopeptidase II</fullName>
    </submittedName>
</protein>
<evidence type="ECO:0000256" key="6">
    <source>
        <dbReference type="ARBA" id="ARBA00022670"/>
    </source>
</evidence>
<dbReference type="PRINTS" id="PR00919">
    <property type="entry name" value="THERMOPTASE"/>
</dbReference>
<dbReference type="AlphaFoldDB" id="S7T1P0"/>
<dbReference type="InterPro" id="IPR035097">
    <property type="entry name" value="M29_N-terminal"/>
</dbReference>
<gene>
    <name evidence="10" type="ORF">dsat_1616</name>
</gene>
<accession>S7T1P0</accession>
<dbReference type="InterPro" id="IPR000787">
    <property type="entry name" value="Peptidase_M29"/>
</dbReference>
<keyword evidence="5 10" id="KW-0031">Aminopeptidase</keyword>
<keyword evidence="6" id="KW-0645">Protease</keyword>
<comment type="similarity">
    <text evidence="4">Belongs to the peptidase M29 family.</text>
</comment>
<dbReference type="SUPFAM" id="SSF144052">
    <property type="entry name" value="Thermophilic metalloprotease-like"/>
    <property type="match status" value="1"/>
</dbReference>
<dbReference type="Pfam" id="PF02073">
    <property type="entry name" value="Peptidase_M29"/>
    <property type="match status" value="1"/>
</dbReference>
<keyword evidence="9" id="KW-0482">Metalloprotease</keyword>
<comment type="caution">
    <text evidence="10">The sequence shown here is derived from an EMBL/GenBank/DDBJ whole genome shotgun (WGS) entry which is preliminary data.</text>
</comment>
<organism evidence="10 11">
    <name type="scientific">Alkalidesulfovibrio alkalitolerans DSM 16529</name>
    <dbReference type="NCBI Taxonomy" id="1121439"/>
    <lineage>
        <taxon>Bacteria</taxon>
        <taxon>Pseudomonadati</taxon>
        <taxon>Thermodesulfobacteriota</taxon>
        <taxon>Desulfovibrionia</taxon>
        <taxon>Desulfovibrionales</taxon>
        <taxon>Desulfovibrionaceae</taxon>
        <taxon>Alkalidesulfovibrio</taxon>
    </lineage>
</organism>
<keyword evidence="11" id="KW-1185">Reference proteome</keyword>
<evidence type="ECO:0000256" key="1">
    <source>
        <dbReference type="ARBA" id="ARBA00001941"/>
    </source>
</evidence>
<keyword evidence="8" id="KW-0378">Hydrolase</keyword>
<dbReference type="STRING" id="1121439.dsat_1616"/>
<proteinExistence type="inferred from homology"/>
<comment type="cofactor">
    <cofactor evidence="1">
        <name>Co(2+)</name>
        <dbReference type="ChEBI" id="CHEBI:48828"/>
    </cofactor>
</comment>
<evidence type="ECO:0000256" key="9">
    <source>
        <dbReference type="ARBA" id="ARBA00023049"/>
    </source>
</evidence>
<dbReference type="InterPro" id="IPR052170">
    <property type="entry name" value="M29_Exopeptidase"/>
</dbReference>
<dbReference type="PANTHER" id="PTHR34448:SF1">
    <property type="entry name" value="BLL6088 PROTEIN"/>
    <property type="match status" value="1"/>
</dbReference>
<evidence type="ECO:0000256" key="5">
    <source>
        <dbReference type="ARBA" id="ARBA00022438"/>
    </source>
</evidence>
<evidence type="ECO:0000256" key="2">
    <source>
        <dbReference type="ARBA" id="ARBA00001946"/>
    </source>
</evidence>
<evidence type="ECO:0000313" key="10">
    <source>
        <dbReference type="EMBL" id="EPR30476.1"/>
    </source>
</evidence>
<comment type="cofactor">
    <cofactor evidence="3">
        <name>Zn(2+)</name>
        <dbReference type="ChEBI" id="CHEBI:29105"/>
    </cofactor>
</comment>
<evidence type="ECO:0000256" key="7">
    <source>
        <dbReference type="ARBA" id="ARBA00022723"/>
    </source>
</evidence>
<dbReference type="PANTHER" id="PTHR34448">
    <property type="entry name" value="AMINOPEPTIDASE"/>
    <property type="match status" value="1"/>
</dbReference>
<name>S7T1P0_9BACT</name>
<keyword evidence="7" id="KW-0479">Metal-binding</keyword>
<dbReference type="GO" id="GO:0046872">
    <property type="term" value="F:metal ion binding"/>
    <property type="evidence" value="ECO:0007669"/>
    <property type="project" value="UniProtKB-KW"/>
</dbReference>
<dbReference type="OrthoDB" id="9803993at2"/>
<dbReference type="GO" id="GO:0008237">
    <property type="term" value="F:metallopeptidase activity"/>
    <property type="evidence" value="ECO:0007669"/>
    <property type="project" value="UniProtKB-KW"/>
</dbReference>
<dbReference type="Proteomes" id="UP000014975">
    <property type="component" value="Unassembled WGS sequence"/>
</dbReference>
<dbReference type="RefSeq" id="WP_020888312.1">
    <property type="nucleotide sequence ID" value="NZ_ATHI01000032.1"/>
</dbReference>
<dbReference type="PATRIC" id="fig|1121439.3.peg.3005"/>
<dbReference type="Gene3D" id="3.40.1830.10">
    <property type="entry name" value="Thermophilic metalloprotease (M29)"/>
    <property type="match status" value="1"/>
</dbReference>
<sequence>MFTQTQLEKYAEILLWGLGISRKEPFKHGDAVLVRFDKAALPLAETVHAHLLDEGLNPVPRMTMTPTMETDLYRLGRFNQLRFVAPGEEHLMRGLAGGIYLLAPDSLTHLCHVNPEDITVRQLALKPLRDILDRKEELGGYGWTLALYPTCALAGHSELSPEEYSAQVASACHLGASEPVKEWRRIFEHVQEIKSWLNGLCISSLHVQSENTDLELSLGERRRWLGITGHNIPSFEVYTSPNQNSARGVFYADQPSFRSGNIVQGVRLVFKGGQVTSLSAEAGEGFALRQISMDAGARRLGEFSLTDKRFSRIDKFMAHTLFDENYGGEHGNCHVALGMSYSDTFDGDAAILDEAMKKQLGFNISAMHWDLVNTEDKVVTARLPGGERRVIYERGQFTL</sequence>
<evidence type="ECO:0000256" key="8">
    <source>
        <dbReference type="ARBA" id="ARBA00022801"/>
    </source>
</evidence>
<reference evidence="10 11" key="1">
    <citation type="journal article" date="2013" name="Genome Announc.">
        <title>Draft genome sequences for three mercury-methylating, sulfate-reducing bacteria.</title>
        <authorList>
            <person name="Brown S.D."/>
            <person name="Hurt R.A.Jr."/>
            <person name="Gilmour C.C."/>
            <person name="Elias D.A."/>
        </authorList>
    </citation>
    <scope>NUCLEOTIDE SEQUENCE [LARGE SCALE GENOMIC DNA]</scope>
    <source>
        <strain evidence="10 11">DSM 16529</strain>
    </source>
</reference>
<dbReference type="eggNOG" id="COG2309">
    <property type="taxonomic scope" value="Bacteria"/>
</dbReference>
<comment type="cofactor">
    <cofactor evidence="2">
        <name>Mg(2+)</name>
        <dbReference type="ChEBI" id="CHEBI:18420"/>
    </cofactor>
</comment>
<dbReference type="EMBL" id="ATHI01000032">
    <property type="protein sequence ID" value="EPR30476.1"/>
    <property type="molecule type" value="Genomic_DNA"/>
</dbReference>